<protein>
    <submittedName>
        <fullName evidence="2">Acetyltransferase</fullName>
    </submittedName>
</protein>
<dbReference type="PANTHER" id="PTHR43441:SF2">
    <property type="entry name" value="FAMILY ACETYLTRANSFERASE, PUTATIVE (AFU_ORTHOLOGUE AFUA_7G00850)-RELATED"/>
    <property type="match status" value="1"/>
</dbReference>
<reference evidence="2" key="1">
    <citation type="journal article" date="2021" name="Nat. Commun.">
        <title>Genetic determinants of endophytism in the Arabidopsis root mycobiome.</title>
        <authorList>
            <person name="Mesny F."/>
            <person name="Miyauchi S."/>
            <person name="Thiergart T."/>
            <person name="Pickel B."/>
            <person name="Atanasova L."/>
            <person name="Karlsson M."/>
            <person name="Huettel B."/>
            <person name="Barry K.W."/>
            <person name="Haridas S."/>
            <person name="Chen C."/>
            <person name="Bauer D."/>
            <person name="Andreopoulos W."/>
            <person name="Pangilinan J."/>
            <person name="LaButti K."/>
            <person name="Riley R."/>
            <person name="Lipzen A."/>
            <person name="Clum A."/>
            <person name="Drula E."/>
            <person name="Henrissat B."/>
            <person name="Kohler A."/>
            <person name="Grigoriev I.V."/>
            <person name="Martin F.M."/>
            <person name="Hacquard S."/>
        </authorList>
    </citation>
    <scope>NUCLEOTIDE SEQUENCE</scope>
    <source>
        <strain evidence="2">MPI-CAGE-CH-0235</strain>
    </source>
</reference>
<evidence type="ECO:0000313" key="3">
    <source>
        <dbReference type="Proteomes" id="UP000813444"/>
    </source>
</evidence>
<evidence type="ECO:0000313" key="2">
    <source>
        <dbReference type="EMBL" id="KAH7305849.1"/>
    </source>
</evidence>
<dbReference type="OrthoDB" id="41238at2759"/>
<dbReference type="PANTHER" id="PTHR43441">
    <property type="entry name" value="RIBOSOMAL-PROTEIN-SERINE ACETYLTRANSFERASE"/>
    <property type="match status" value="1"/>
</dbReference>
<dbReference type="AlphaFoldDB" id="A0A8K0SF30"/>
<dbReference type="Pfam" id="PF13302">
    <property type="entry name" value="Acetyltransf_3"/>
    <property type="match status" value="1"/>
</dbReference>
<gene>
    <name evidence="2" type="ORF">B0I35DRAFT_483605</name>
</gene>
<accession>A0A8K0SF30</accession>
<dbReference type="Gene3D" id="3.40.630.30">
    <property type="match status" value="1"/>
</dbReference>
<evidence type="ECO:0000259" key="1">
    <source>
        <dbReference type="Pfam" id="PF13302"/>
    </source>
</evidence>
<name>A0A8K0SF30_9HYPO</name>
<dbReference type="InterPro" id="IPR000182">
    <property type="entry name" value="GNAT_dom"/>
</dbReference>
<proteinExistence type="predicted"/>
<comment type="caution">
    <text evidence="2">The sequence shown here is derived from an EMBL/GenBank/DDBJ whole genome shotgun (WGS) entry which is preliminary data.</text>
</comment>
<dbReference type="InterPro" id="IPR016181">
    <property type="entry name" value="Acyl_CoA_acyltransferase"/>
</dbReference>
<organism evidence="2 3">
    <name type="scientific">Stachybotrys elegans</name>
    <dbReference type="NCBI Taxonomy" id="80388"/>
    <lineage>
        <taxon>Eukaryota</taxon>
        <taxon>Fungi</taxon>
        <taxon>Dikarya</taxon>
        <taxon>Ascomycota</taxon>
        <taxon>Pezizomycotina</taxon>
        <taxon>Sordariomycetes</taxon>
        <taxon>Hypocreomycetidae</taxon>
        <taxon>Hypocreales</taxon>
        <taxon>Stachybotryaceae</taxon>
        <taxon>Stachybotrys</taxon>
    </lineage>
</organism>
<keyword evidence="3" id="KW-1185">Reference proteome</keyword>
<dbReference type="Proteomes" id="UP000813444">
    <property type="component" value="Unassembled WGS sequence"/>
</dbReference>
<dbReference type="GO" id="GO:0008999">
    <property type="term" value="F:protein-N-terminal-alanine acetyltransferase activity"/>
    <property type="evidence" value="ECO:0007669"/>
    <property type="project" value="TreeGrafter"/>
</dbReference>
<feature type="domain" description="N-acetyltransferase" evidence="1">
    <location>
        <begin position="30"/>
        <end position="174"/>
    </location>
</feature>
<dbReference type="GO" id="GO:1990189">
    <property type="term" value="F:protein N-terminal-serine acetyltransferase activity"/>
    <property type="evidence" value="ECO:0007669"/>
    <property type="project" value="TreeGrafter"/>
</dbReference>
<dbReference type="SUPFAM" id="SSF55729">
    <property type="entry name" value="Acyl-CoA N-acyltransferases (Nat)"/>
    <property type="match status" value="1"/>
</dbReference>
<dbReference type="InterPro" id="IPR051908">
    <property type="entry name" value="Ribosomal_N-acetyltransferase"/>
</dbReference>
<dbReference type="EMBL" id="JAGPNK010000017">
    <property type="protein sequence ID" value="KAH7305849.1"/>
    <property type="molecule type" value="Genomic_DNA"/>
</dbReference>
<sequence length="234" mass="26494">MPQQYLGEEAPEGEALRPTAEPLHGKYTSLVPYDSSHVDSLYRELFRPGTEHIWTWIPAQIPSEVTQTGAALDYLLSLSSSSESFFYAVLSAPASDPSAEALGLITHVNVAPEHRRIEVGVIFGSQLKQTRMATEAFYLMMQNTFENYGYTRFEWRANELNTASVAAAKRLGFQYEGILRNNLIVKGRYRNTVCCSVLKEEWPRVRGGFQKWLSPDNFDESGKQKLSLKECRET</sequence>